<sequence length="462" mass="51050">MPFSRTRTGCYTCREEGYKCDEQKPFCGRCVRLDKTCKGYGVKLRWQTPELPQSKEPRRRRQQRRLSPGSHGTSTVTPSAASSPAVSPSPTSPMTQMALTPVAPVSIGSNMDPEHRYLLDHWTTTLGGVISMATGTHQNPFLLHLTPMMAHSTSLRFALCSIAACHLAALKNDQSLQTTATRHRLRAVSSLRQSIQTDDPELSLATVLMLQLSDRLFTTDSGVDHLAGANAIIKRGGANAWNSSSASFLLSLCCYHDILTSVSRGTRPILELKSQVPIEGAMSLQELTSVLQVVAQISRLQGQDHLDAQGRAIEQTLQTFDASIHSGGESGHTLQAYKHASFIYLYRVWQAGAPHPSAMNDHARSCLQHLSEVPVSSPLVSAHVWPLWTAGCETIGGEQRQLVGERIEAMWEARHLPSLRRIKQDMEEVWLIKDKQRNLIGEDNVDCIKAILTHRRRAADLA</sequence>
<reference evidence="5" key="1">
    <citation type="submission" date="2023-10" db="EMBL/GenBank/DDBJ databases">
        <authorList>
            <person name="Hackl T."/>
        </authorList>
    </citation>
    <scope>NUCLEOTIDE SEQUENCE</scope>
</reference>
<dbReference type="PROSITE" id="PS50048">
    <property type="entry name" value="ZN2_CY6_FUNGAL_2"/>
    <property type="match status" value="1"/>
</dbReference>
<gene>
    <name evidence="5" type="ORF">KHLLAP_LOCUS10974</name>
</gene>
<feature type="compositionally biased region" description="Low complexity" evidence="3">
    <location>
        <begin position="73"/>
        <end position="93"/>
    </location>
</feature>
<dbReference type="GO" id="GO:0000981">
    <property type="term" value="F:DNA-binding transcription factor activity, RNA polymerase II-specific"/>
    <property type="evidence" value="ECO:0007669"/>
    <property type="project" value="InterPro"/>
</dbReference>
<dbReference type="InterPro" id="IPR001138">
    <property type="entry name" value="Zn2Cys6_DnaBD"/>
</dbReference>
<dbReference type="Pfam" id="PF00172">
    <property type="entry name" value="Zn_clus"/>
    <property type="match status" value="1"/>
</dbReference>
<dbReference type="Gene3D" id="4.10.240.10">
    <property type="entry name" value="Zn(2)-C6 fungal-type DNA-binding domain"/>
    <property type="match status" value="1"/>
</dbReference>
<dbReference type="CDD" id="cd00067">
    <property type="entry name" value="GAL4"/>
    <property type="match status" value="1"/>
</dbReference>
<dbReference type="SMART" id="SM00066">
    <property type="entry name" value="GAL4"/>
    <property type="match status" value="1"/>
</dbReference>
<comment type="subcellular location">
    <subcellularLocation>
        <location evidence="1">Nucleus</location>
    </subcellularLocation>
</comment>
<organism evidence="5 6">
    <name type="scientific">Anthostomella pinea</name>
    <dbReference type="NCBI Taxonomy" id="933095"/>
    <lineage>
        <taxon>Eukaryota</taxon>
        <taxon>Fungi</taxon>
        <taxon>Dikarya</taxon>
        <taxon>Ascomycota</taxon>
        <taxon>Pezizomycotina</taxon>
        <taxon>Sordariomycetes</taxon>
        <taxon>Xylariomycetidae</taxon>
        <taxon>Xylariales</taxon>
        <taxon>Xylariaceae</taxon>
        <taxon>Anthostomella</taxon>
    </lineage>
</organism>
<dbReference type="GO" id="GO:0005634">
    <property type="term" value="C:nucleus"/>
    <property type="evidence" value="ECO:0007669"/>
    <property type="project" value="UniProtKB-SubCell"/>
</dbReference>
<dbReference type="SUPFAM" id="SSF57701">
    <property type="entry name" value="Zn2/Cys6 DNA-binding domain"/>
    <property type="match status" value="1"/>
</dbReference>
<dbReference type="GO" id="GO:0045944">
    <property type="term" value="P:positive regulation of transcription by RNA polymerase II"/>
    <property type="evidence" value="ECO:0007669"/>
    <property type="project" value="TreeGrafter"/>
</dbReference>
<proteinExistence type="predicted"/>
<protein>
    <submittedName>
        <fullName evidence="5">Uu.00g133150.m01.CDS01</fullName>
    </submittedName>
</protein>
<evidence type="ECO:0000259" key="4">
    <source>
        <dbReference type="PROSITE" id="PS50048"/>
    </source>
</evidence>
<dbReference type="InterPro" id="IPR036864">
    <property type="entry name" value="Zn2-C6_fun-type_DNA-bd_sf"/>
</dbReference>
<evidence type="ECO:0000313" key="5">
    <source>
        <dbReference type="EMBL" id="CAJ2510506.1"/>
    </source>
</evidence>
<dbReference type="Pfam" id="PF11951">
    <property type="entry name" value="Fungal_trans_2"/>
    <property type="match status" value="1"/>
</dbReference>
<name>A0AAI8YMX4_9PEZI</name>
<dbReference type="PANTHER" id="PTHR37534">
    <property type="entry name" value="TRANSCRIPTIONAL ACTIVATOR PROTEIN UGA3"/>
    <property type="match status" value="1"/>
</dbReference>
<dbReference type="EMBL" id="CAUWAG010000016">
    <property type="protein sequence ID" value="CAJ2510506.1"/>
    <property type="molecule type" value="Genomic_DNA"/>
</dbReference>
<dbReference type="InterPro" id="IPR021858">
    <property type="entry name" value="Fun_TF"/>
</dbReference>
<dbReference type="GO" id="GO:0008270">
    <property type="term" value="F:zinc ion binding"/>
    <property type="evidence" value="ECO:0007669"/>
    <property type="project" value="InterPro"/>
</dbReference>
<accession>A0AAI8YMX4</accession>
<feature type="region of interest" description="Disordered" evidence="3">
    <location>
        <begin position="48"/>
        <end position="96"/>
    </location>
</feature>
<feature type="domain" description="Zn(2)-C6 fungal-type" evidence="4">
    <location>
        <begin position="9"/>
        <end position="37"/>
    </location>
</feature>
<dbReference type="AlphaFoldDB" id="A0AAI8YMX4"/>
<keyword evidence="6" id="KW-1185">Reference proteome</keyword>
<evidence type="ECO:0000256" key="3">
    <source>
        <dbReference type="SAM" id="MobiDB-lite"/>
    </source>
</evidence>
<evidence type="ECO:0000313" key="6">
    <source>
        <dbReference type="Proteomes" id="UP001295740"/>
    </source>
</evidence>
<evidence type="ECO:0000256" key="1">
    <source>
        <dbReference type="ARBA" id="ARBA00004123"/>
    </source>
</evidence>
<dbReference type="GO" id="GO:0000976">
    <property type="term" value="F:transcription cis-regulatory region binding"/>
    <property type="evidence" value="ECO:0007669"/>
    <property type="project" value="TreeGrafter"/>
</dbReference>
<dbReference type="Proteomes" id="UP001295740">
    <property type="component" value="Unassembled WGS sequence"/>
</dbReference>
<dbReference type="PANTHER" id="PTHR37534:SF15">
    <property type="entry name" value="ZN(II)2CYS6 TRANSCRIPTION FACTOR (EUROFUNG)"/>
    <property type="match status" value="1"/>
</dbReference>
<keyword evidence="2" id="KW-0539">Nucleus</keyword>
<evidence type="ECO:0000256" key="2">
    <source>
        <dbReference type="ARBA" id="ARBA00023242"/>
    </source>
</evidence>
<comment type="caution">
    <text evidence="5">The sequence shown here is derived from an EMBL/GenBank/DDBJ whole genome shotgun (WGS) entry which is preliminary data.</text>
</comment>